<dbReference type="Pfam" id="PF00019">
    <property type="entry name" value="TGF_beta"/>
    <property type="match status" value="1"/>
</dbReference>
<evidence type="ECO:0000256" key="3">
    <source>
        <dbReference type="ARBA" id="ARBA00022525"/>
    </source>
</evidence>
<dbReference type="GO" id="GO:0005615">
    <property type="term" value="C:extracellular space"/>
    <property type="evidence" value="ECO:0007669"/>
    <property type="project" value="TreeGrafter"/>
</dbReference>
<dbReference type="CDD" id="cd08698">
    <property type="entry name" value="TGF_beta_SF"/>
    <property type="match status" value="1"/>
</dbReference>
<reference evidence="9" key="2">
    <citation type="submission" date="2020-12" db="UniProtKB">
        <authorList>
            <consortium name="WormBaseParasite"/>
        </authorList>
    </citation>
    <scope>IDENTIFICATION</scope>
</reference>
<dbReference type="InterPro" id="IPR029034">
    <property type="entry name" value="Cystine-knot_cytokine"/>
</dbReference>
<keyword evidence="8" id="KW-1185">Reference proteome</keyword>
<dbReference type="InterPro" id="IPR001839">
    <property type="entry name" value="TGF-b_C"/>
</dbReference>
<dbReference type="SMART" id="SM00204">
    <property type="entry name" value="TGFB"/>
    <property type="match status" value="1"/>
</dbReference>
<dbReference type="InParanoid" id="A0A7I4KCT8"/>
<feature type="domain" description="TGF-beta family profile" evidence="7">
    <location>
        <begin position="79"/>
        <end position="191"/>
    </location>
</feature>
<name>A0A7I4KCT8_BRUMA</name>
<comment type="similarity">
    <text evidence="2 6">Belongs to the TGF-beta family.</text>
</comment>
<dbReference type="Gene3D" id="2.10.90.10">
    <property type="entry name" value="Cystine-knot cytokines"/>
    <property type="match status" value="1"/>
</dbReference>
<evidence type="ECO:0000256" key="2">
    <source>
        <dbReference type="ARBA" id="ARBA00006656"/>
    </source>
</evidence>
<evidence type="ECO:0000256" key="4">
    <source>
        <dbReference type="ARBA" id="ARBA00023030"/>
    </source>
</evidence>
<keyword evidence="4 6" id="KW-0339">Growth factor</keyword>
<dbReference type="PROSITE" id="PS00250">
    <property type="entry name" value="TGF_BETA_1"/>
    <property type="match status" value="1"/>
</dbReference>
<dbReference type="Proteomes" id="UP000006672">
    <property type="component" value="Unassembled WGS sequence"/>
</dbReference>
<dbReference type="GO" id="GO:0005125">
    <property type="term" value="F:cytokine activity"/>
    <property type="evidence" value="ECO:0007669"/>
    <property type="project" value="TreeGrafter"/>
</dbReference>
<protein>
    <submittedName>
        <fullName evidence="9">TGF_BETA_2 domain-containing protein</fullName>
    </submittedName>
</protein>
<evidence type="ECO:0000259" key="7">
    <source>
        <dbReference type="PROSITE" id="PS51362"/>
    </source>
</evidence>
<reference evidence="8" key="1">
    <citation type="journal article" date="2007" name="Science">
        <title>Draft genome of the filarial nematode parasite Brugia malayi.</title>
        <authorList>
            <person name="Ghedin E."/>
            <person name="Wang S."/>
            <person name="Spiro D."/>
            <person name="Caler E."/>
            <person name="Zhao Q."/>
            <person name="Crabtree J."/>
            <person name="Allen J.E."/>
            <person name="Delcher A.L."/>
            <person name="Guiliano D.B."/>
            <person name="Miranda-Saavedra D."/>
            <person name="Angiuoli S.V."/>
            <person name="Creasy T."/>
            <person name="Amedeo P."/>
            <person name="Haas B."/>
            <person name="El-Sayed N.M."/>
            <person name="Wortman J.R."/>
            <person name="Feldblyum T."/>
            <person name="Tallon L."/>
            <person name="Schatz M."/>
            <person name="Shumway M."/>
            <person name="Koo H."/>
            <person name="Salzberg S.L."/>
            <person name="Schobel S."/>
            <person name="Pertea M."/>
            <person name="Pop M."/>
            <person name="White O."/>
            <person name="Barton G.J."/>
            <person name="Carlow C.K."/>
            <person name="Crawford M.J."/>
            <person name="Daub J."/>
            <person name="Dimmic M.W."/>
            <person name="Estes C.F."/>
            <person name="Foster J.M."/>
            <person name="Ganatra M."/>
            <person name="Gregory W.F."/>
            <person name="Johnson N.M."/>
            <person name="Jin J."/>
            <person name="Komuniecki R."/>
            <person name="Korf I."/>
            <person name="Kumar S."/>
            <person name="Laney S."/>
            <person name="Li B.W."/>
            <person name="Li W."/>
            <person name="Lindblom T.H."/>
            <person name="Lustigman S."/>
            <person name="Ma D."/>
            <person name="Maina C.V."/>
            <person name="Martin D.M."/>
            <person name="McCarter J.P."/>
            <person name="McReynolds L."/>
            <person name="Mitreva M."/>
            <person name="Nutman T.B."/>
            <person name="Parkinson J."/>
            <person name="Peregrin-Alvarez J.M."/>
            <person name="Poole C."/>
            <person name="Ren Q."/>
            <person name="Saunders L."/>
            <person name="Sluder A.E."/>
            <person name="Smith K."/>
            <person name="Stanke M."/>
            <person name="Unnasch T.R."/>
            <person name="Ware J."/>
            <person name="Wei A.D."/>
            <person name="Weil G."/>
            <person name="Williams D.J."/>
            <person name="Zhang Y."/>
            <person name="Williams S.A."/>
            <person name="Fraser-Liggett C."/>
            <person name="Slatko B."/>
            <person name="Blaxter M.L."/>
            <person name="Scott A.L."/>
        </authorList>
    </citation>
    <scope>NUCLEOTIDE SEQUENCE</scope>
    <source>
        <strain evidence="8">FR3</strain>
    </source>
</reference>
<comment type="subcellular location">
    <subcellularLocation>
        <location evidence="1">Secreted</location>
    </subcellularLocation>
</comment>
<dbReference type="PROSITE" id="PS51362">
    <property type="entry name" value="TGF_BETA_2"/>
    <property type="match status" value="1"/>
</dbReference>
<evidence type="ECO:0000313" key="9">
    <source>
        <dbReference type="WBParaSite" id="Bm18605.1"/>
    </source>
</evidence>
<dbReference type="InterPro" id="IPR017948">
    <property type="entry name" value="TGFb_CS"/>
</dbReference>
<dbReference type="AlphaFoldDB" id="A0A7I4KCT8"/>
<sequence>MILFCLTYQINEQSFVSLSISPNLPLSSSLPCSSGNKLFKANKKMLAMPIHQNIKRSIGFDRLISKYNSSSDSGRRNIRKKRATDQNCNSGFCCLKSVYFDFHEHGMDNIIRPSGFNMNFCDGECNMQIETNDRDALILQDRINHPESPFRRRLSCCIPIKWSSVEIVEFRNGTEFNRVLENVKVMECGCVI</sequence>
<evidence type="ECO:0000256" key="6">
    <source>
        <dbReference type="RuleBase" id="RU000354"/>
    </source>
</evidence>
<dbReference type="PANTHER" id="PTHR11848:SF309">
    <property type="entry name" value="INHIBIN BETA CHAIN"/>
    <property type="match status" value="1"/>
</dbReference>
<dbReference type="SUPFAM" id="SSF57501">
    <property type="entry name" value="Cystine-knot cytokines"/>
    <property type="match status" value="1"/>
</dbReference>
<evidence type="ECO:0000256" key="1">
    <source>
        <dbReference type="ARBA" id="ARBA00004613"/>
    </source>
</evidence>
<dbReference type="InterPro" id="IPR015615">
    <property type="entry name" value="TGF-beta-rel"/>
</dbReference>
<keyword evidence="3" id="KW-0964">Secreted</keyword>
<evidence type="ECO:0000313" key="8">
    <source>
        <dbReference type="Proteomes" id="UP000006672"/>
    </source>
</evidence>
<organism evidence="8 9">
    <name type="scientific">Brugia malayi</name>
    <name type="common">Filarial nematode worm</name>
    <dbReference type="NCBI Taxonomy" id="6279"/>
    <lineage>
        <taxon>Eukaryota</taxon>
        <taxon>Metazoa</taxon>
        <taxon>Ecdysozoa</taxon>
        <taxon>Nematoda</taxon>
        <taxon>Chromadorea</taxon>
        <taxon>Rhabditida</taxon>
        <taxon>Spirurina</taxon>
        <taxon>Spiruromorpha</taxon>
        <taxon>Filarioidea</taxon>
        <taxon>Onchocercidae</taxon>
        <taxon>Brugia</taxon>
    </lineage>
</organism>
<evidence type="ECO:0000256" key="5">
    <source>
        <dbReference type="ARBA" id="ARBA00023157"/>
    </source>
</evidence>
<keyword evidence="5" id="KW-1015">Disulfide bond</keyword>
<dbReference type="WBParaSite" id="Bm18605.1">
    <property type="protein sequence ID" value="Bm18605.1"/>
    <property type="gene ID" value="WBGene00304810"/>
</dbReference>
<dbReference type="PANTHER" id="PTHR11848">
    <property type="entry name" value="TGF-BETA FAMILY"/>
    <property type="match status" value="1"/>
</dbReference>
<dbReference type="GO" id="GO:0008083">
    <property type="term" value="F:growth factor activity"/>
    <property type="evidence" value="ECO:0007669"/>
    <property type="project" value="UniProtKB-KW"/>
</dbReference>
<accession>A0A7I4KCT8</accession>
<proteinExistence type="inferred from homology"/>